<dbReference type="Gene3D" id="3.40.220.10">
    <property type="entry name" value="Leucine Aminopeptidase, subunit E, domain 1"/>
    <property type="match status" value="1"/>
</dbReference>
<evidence type="ECO:0000256" key="1">
    <source>
        <dbReference type="SAM" id="MobiDB-lite"/>
    </source>
</evidence>
<keyword evidence="4" id="KW-1185">Reference proteome</keyword>
<reference evidence="3" key="1">
    <citation type="submission" date="2023-04" db="EMBL/GenBank/DDBJ databases">
        <title>Phytophthora lilii NBRC 32176.</title>
        <authorList>
            <person name="Ichikawa N."/>
            <person name="Sato H."/>
            <person name="Tonouchi N."/>
        </authorList>
    </citation>
    <scope>NUCLEOTIDE SEQUENCE</scope>
    <source>
        <strain evidence="3">NBRC 32176</strain>
    </source>
</reference>
<accession>A0A9W6U780</accession>
<protein>
    <submittedName>
        <fullName evidence="3">Unnamed protein product</fullName>
    </submittedName>
</protein>
<dbReference type="SUPFAM" id="SSF52949">
    <property type="entry name" value="Macro domain-like"/>
    <property type="match status" value="1"/>
</dbReference>
<dbReference type="EMBL" id="BSXW01000629">
    <property type="protein sequence ID" value="GMF26811.1"/>
    <property type="molecule type" value="Genomic_DNA"/>
</dbReference>
<feature type="region of interest" description="Disordered" evidence="1">
    <location>
        <begin position="64"/>
        <end position="120"/>
    </location>
</feature>
<organism evidence="3 4">
    <name type="scientific">Phytophthora lilii</name>
    <dbReference type="NCBI Taxonomy" id="2077276"/>
    <lineage>
        <taxon>Eukaryota</taxon>
        <taxon>Sar</taxon>
        <taxon>Stramenopiles</taxon>
        <taxon>Oomycota</taxon>
        <taxon>Peronosporomycetes</taxon>
        <taxon>Peronosporales</taxon>
        <taxon>Peronosporaceae</taxon>
        <taxon>Phytophthora</taxon>
    </lineage>
</organism>
<dbReference type="OrthoDB" id="6133115at2759"/>
<dbReference type="Proteomes" id="UP001165083">
    <property type="component" value="Unassembled WGS sequence"/>
</dbReference>
<sequence>MARQKFTFKRLRMDLDENAFEESDGFDFESEEEDEIETQTVSALAAVEIPGRNFTVANAQERVVSDGKASMQPTGKRERGTGPWELQGQRKKQRIEPEDDQNSVGTGTKPWGSWLDQPDYAQSPTLPPVLRLAAANSTKTGRKLGRGAGLMISSDAVSTHISRGRAKLTRMVSAKSACPRLLVMRGDPTDWSTAAIVNDANSMLRHDCGLGRRLFAKEVLRFNVRALLGSTTTEKFASGPQCGQLRASFRATSLSTQSVPIALNVADNLGVTSVTIPAISTGPARYPKYLAAREIVSECLQFCDDNLSTTLRLIVLMNEEEVTTSILSQAMKEEKKQRQMLRQGSSIVDVSDAHTHYV</sequence>
<gene>
    <name evidence="3" type="ORF">Plil01_001117700</name>
</gene>
<evidence type="ECO:0000313" key="3">
    <source>
        <dbReference type="EMBL" id="GMF26811.1"/>
    </source>
</evidence>
<proteinExistence type="predicted"/>
<evidence type="ECO:0000259" key="2">
    <source>
        <dbReference type="PROSITE" id="PS51154"/>
    </source>
</evidence>
<dbReference type="InterPro" id="IPR043472">
    <property type="entry name" value="Macro_dom-like"/>
</dbReference>
<comment type="caution">
    <text evidence="3">The sequence shown here is derived from an EMBL/GenBank/DDBJ whole genome shotgun (WGS) entry which is preliminary data.</text>
</comment>
<feature type="domain" description="Macro" evidence="2">
    <location>
        <begin position="168"/>
        <end position="335"/>
    </location>
</feature>
<dbReference type="InterPro" id="IPR002589">
    <property type="entry name" value="Macro_dom"/>
</dbReference>
<evidence type="ECO:0000313" key="4">
    <source>
        <dbReference type="Proteomes" id="UP001165083"/>
    </source>
</evidence>
<dbReference type="AlphaFoldDB" id="A0A9W6U780"/>
<name>A0A9W6U780_9STRA</name>
<dbReference type="PROSITE" id="PS51154">
    <property type="entry name" value="MACRO"/>
    <property type="match status" value="1"/>
</dbReference>